<gene>
    <name evidence="4" type="ORF">IV68_GL001123</name>
</gene>
<dbReference type="Proteomes" id="UP000051296">
    <property type="component" value="Unassembled WGS sequence"/>
</dbReference>
<dbReference type="InParanoid" id="A0A0R2FRZ1"/>
<dbReference type="GO" id="GO:0016075">
    <property type="term" value="P:rRNA catabolic process"/>
    <property type="evidence" value="ECO:0007669"/>
    <property type="project" value="TreeGrafter"/>
</dbReference>
<dbReference type="AlphaFoldDB" id="A0A0R2FRZ1"/>
<name>A0A0R2FRZ1_9LACO</name>
<evidence type="ECO:0000256" key="2">
    <source>
        <dbReference type="ARBA" id="ARBA00022649"/>
    </source>
</evidence>
<protein>
    <recommendedName>
        <fullName evidence="3">mRNA interferase</fullName>
        <ecNumber evidence="3">3.1.-.-</ecNumber>
    </recommendedName>
</protein>
<comment type="similarity">
    <text evidence="1 3">Belongs to the PemK/MazF family.</text>
</comment>
<dbReference type="PANTHER" id="PTHR33988">
    <property type="entry name" value="ENDORIBONUCLEASE MAZF-RELATED"/>
    <property type="match status" value="1"/>
</dbReference>
<dbReference type="InterPro" id="IPR011067">
    <property type="entry name" value="Plasmid_toxin/cell-grow_inhib"/>
</dbReference>
<evidence type="ECO:0000256" key="3">
    <source>
        <dbReference type="PIRNR" id="PIRNR033490"/>
    </source>
</evidence>
<dbReference type="PIRSF" id="PIRSF033490">
    <property type="entry name" value="MazF"/>
    <property type="match status" value="1"/>
</dbReference>
<organism evidence="4 5">
    <name type="scientific">Weissella halotolerans DSM 20190</name>
    <dbReference type="NCBI Taxonomy" id="1123500"/>
    <lineage>
        <taxon>Bacteria</taxon>
        <taxon>Bacillati</taxon>
        <taxon>Bacillota</taxon>
        <taxon>Bacilli</taxon>
        <taxon>Lactobacillales</taxon>
        <taxon>Lactobacillaceae</taxon>
        <taxon>Weissella</taxon>
    </lineage>
</organism>
<dbReference type="GO" id="GO:0006402">
    <property type="term" value="P:mRNA catabolic process"/>
    <property type="evidence" value="ECO:0007669"/>
    <property type="project" value="TreeGrafter"/>
</dbReference>
<evidence type="ECO:0000313" key="4">
    <source>
        <dbReference type="EMBL" id="KRN31241.1"/>
    </source>
</evidence>
<dbReference type="EC" id="3.1.-.-" evidence="3"/>
<dbReference type="STRING" id="1123500.GCA_000420365_01175"/>
<dbReference type="GO" id="GO:0003677">
    <property type="term" value="F:DNA binding"/>
    <property type="evidence" value="ECO:0007669"/>
    <property type="project" value="InterPro"/>
</dbReference>
<reference evidence="4 5" key="1">
    <citation type="journal article" date="2015" name="Genome Announc.">
        <title>Expanding the biotechnology potential of lactobacilli through comparative genomics of 213 strains and associated genera.</title>
        <authorList>
            <person name="Sun Z."/>
            <person name="Harris H.M."/>
            <person name="McCann A."/>
            <person name="Guo C."/>
            <person name="Argimon S."/>
            <person name="Zhang W."/>
            <person name="Yang X."/>
            <person name="Jeffery I.B."/>
            <person name="Cooney J.C."/>
            <person name="Kagawa T.F."/>
            <person name="Liu W."/>
            <person name="Song Y."/>
            <person name="Salvetti E."/>
            <person name="Wrobel A."/>
            <person name="Rasinkangas P."/>
            <person name="Parkhill J."/>
            <person name="Rea M.C."/>
            <person name="O'Sullivan O."/>
            <person name="Ritari J."/>
            <person name="Douillard F.P."/>
            <person name="Paul Ross R."/>
            <person name="Yang R."/>
            <person name="Briner A.E."/>
            <person name="Felis G.E."/>
            <person name="de Vos W.M."/>
            <person name="Barrangou R."/>
            <person name="Klaenhammer T.R."/>
            <person name="Caufield P.W."/>
            <person name="Cui Y."/>
            <person name="Zhang H."/>
            <person name="O'Toole P.W."/>
        </authorList>
    </citation>
    <scope>NUCLEOTIDE SEQUENCE [LARGE SCALE GENOMIC DNA]</scope>
    <source>
        <strain evidence="4 5">DSM 20190</strain>
    </source>
</reference>
<evidence type="ECO:0000313" key="5">
    <source>
        <dbReference type="Proteomes" id="UP000051296"/>
    </source>
</evidence>
<dbReference type="RefSeq" id="WP_027694574.1">
    <property type="nucleotide sequence ID" value="NZ_ATUU01000004.1"/>
</dbReference>
<dbReference type="OrthoDB" id="9808744at2"/>
<proteinExistence type="inferred from homology"/>
<dbReference type="Pfam" id="PF02452">
    <property type="entry name" value="PemK_toxin"/>
    <property type="match status" value="1"/>
</dbReference>
<keyword evidence="3" id="KW-0255">Endonuclease</keyword>
<keyword evidence="3" id="KW-0378">Hydrolase</keyword>
<evidence type="ECO:0000256" key="1">
    <source>
        <dbReference type="ARBA" id="ARBA00007521"/>
    </source>
</evidence>
<comment type="caution">
    <text evidence="4">The sequence shown here is derived from an EMBL/GenBank/DDBJ whole genome shotgun (WGS) entry which is preliminary data.</text>
</comment>
<dbReference type="GO" id="GO:0004521">
    <property type="term" value="F:RNA endonuclease activity"/>
    <property type="evidence" value="ECO:0007669"/>
    <property type="project" value="TreeGrafter"/>
</dbReference>
<keyword evidence="5" id="KW-1185">Reference proteome</keyword>
<dbReference type="PATRIC" id="fig|1123500.6.peg.1123"/>
<keyword evidence="3" id="KW-0540">Nuclease</keyword>
<dbReference type="SUPFAM" id="SSF50118">
    <property type="entry name" value="Cell growth inhibitor/plasmid maintenance toxic component"/>
    <property type="match status" value="1"/>
</dbReference>
<comment type="function">
    <text evidence="3">Toxic component of a type II toxin-antitoxin (TA) system.</text>
</comment>
<keyword evidence="2" id="KW-1277">Toxin-antitoxin system</keyword>
<dbReference type="InterPro" id="IPR003477">
    <property type="entry name" value="PemK-like"/>
</dbReference>
<dbReference type="Gene3D" id="2.30.30.110">
    <property type="match status" value="1"/>
</dbReference>
<dbReference type="PANTHER" id="PTHR33988:SF2">
    <property type="entry name" value="ENDORIBONUCLEASE MAZF"/>
    <property type="match status" value="1"/>
</dbReference>
<dbReference type="FunCoup" id="A0A0R2FRZ1">
    <property type="interactions" value="20"/>
</dbReference>
<dbReference type="EMBL" id="JQAX01000004">
    <property type="protein sequence ID" value="KRN31241.1"/>
    <property type="molecule type" value="Genomic_DNA"/>
</dbReference>
<accession>A0A0R2FRZ1</accession>
<sequence>MVREKKLRQIERGAIFFADLDPVRGSEQGGQRPVVIIQNDVGNQHAPTVIVVPITAQIAKPKLPTHVALPAALPHTGIQRASVILCEQIRTIDKRRLQDQLGVVPAQVLTAVDQALVVSLDLV</sequence>
<dbReference type="eggNOG" id="COG2337">
    <property type="taxonomic scope" value="Bacteria"/>
</dbReference>
<dbReference type="GO" id="GO:0016787">
    <property type="term" value="F:hydrolase activity"/>
    <property type="evidence" value="ECO:0007669"/>
    <property type="project" value="UniProtKB-KW"/>
</dbReference>